<feature type="compositionally biased region" description="Basic and acidic residues" evidence="1">
    <location>
        <begin position="206"/>
        <end position="219"/>
    </location>
</feature>
<evidence type="ECO:0000259" key="2">
    <source>
        <dbReference type="Pfam" id="PF12572"/>
    </source>
</evidence>
<dbReference type="PANTHER" id="PTHR46370:SF1">
    <property type="entry name" value="GPALPP MOTIFS-CONTAINING PROTEIN 1"/>
    <property type="match status" value="1"/>
</dbReference>
<feature type="region of interest" description="Disordered" evidence="1">
    <location>
        <begin position="197"/>
        <end position="290"/>
    </location>
</feature>
<evidence type="ECO:0000313" key="3">
    <source>
        <dbReference type="EMBL" id="CAL1696827.1"/>
    </source>
</evidence>
<dbReference type="InterPro" id="IPR046331">
    <property type="entry name" value="GPAM1-like"/>
</dbReference>
<feature type="compositionally biased region" description="Basic and acidic residues" evidence="1">
    <location>
        <begin position="269"/>
        <end position="280"/>
    </location>
</feature>
<evidence type="ECO:0000256" key="1">
    <source>
        <dbReference type="SAM" id="MobiDB-lite"/>
    </source>
</evidence>
<proteinExistence type="predicted"/>
<dbReference type="InterPro" id="IPR022226">
    <property type="entry name" value="DUF3752"/>
</dbReference>
<accession>A0ABP1CM98</accession>
<feature type="compositionally biased region" description="Basic and acidic residues" evidence="1">
    <location>
        <begin position="245"/>
        <end position="257"/>
    </location>
</feature>
<keyword evidence="4" id="KW-1185">Reference proteome</keyword>
<reference evidence="4" key="1">
    <citation type="submission" date="2024-04" db="EMBL/GenBank/DDBJ databases">
        <authorList>
            <person name="Shaw F."/>
            <person name="Minotto A."/>
        </authorList>
    </citation>
    <scope>NUCLEOTIDE SEQUENCE [LARGE SCALE GENOMIC DNA]</scope>
</reference>
<evidence type="ECO:0000313" key="4">
    <source>
        <dbReference type="Proteomes" id="UP001497453"/>
    </source>
</evidence>
<dbReference type="EMBL" id="OZ037944">
    <property type="protein sequence ID" value="CAL1696827.1"/>
    <property type="molecule type" value="Genomic_DNA"/>
</dbReference>
<dbReference type="Proteomes" id="UP001497453">
    <property type="component" value="Chromosome 1"/>
</dbReference>
<feature type="compositionally biased region" description="Low complexity" evidence="1">
    <location>
        <begin position="61"/>
        <end position="90"/>
    </location>
</feature>
<feature type="region of interest" description="Disordered" evidence="1">
    <location>
        <begin position="1"/>
        <end position="132"/>
    </location>
</feature>
<protein>
    <recommendedName>
        <fullName evidence="2">DUF3752 domain-containing protein</fullName>
    </recommendedName>
</protein>
<name>A0ABP1CM98_9APHY</name>
<dbReference type="Pfam" id="PF12572">
    <property type="entry name" value="DUF3752"/>
    <property type="match status" value="1"/>
</dbReference>
<feature type="domain" description="DUF3752" evidence="2">
    <location>
        <begin position="166"/>
        <end position="320"/>
    </location>
</feature>
<organism evidence="3 4">
    <name type="scientific">Somion occarium</name>
    <dbReference type="NCBI Taxonomy" id="3059160"/>
    <lineage>
        <taxon>Eukaryota</taxon>
        <taxon>Fungi</taxon>
        <taxon>Dikarya</taxon>
        <taxon>Basidiomycota</taxon>
        <taxon>Agaricomycotina</taxon>
        <taxon>Agaricomycetes</taxon>
        <taxon>Polyporales</taxon>
        <taxon>Cerrenaceae</taxon>
        <taxon>Somion</taxon>
    </lineage>
</organism>
<gene>
    <name evidence="3" type="ORF">GFSPODELE1_LOCUS1359</name>
</gene>
<sequence>MIGPDIPTQLLQNRSTTPEEEAGPSEHSIGPAIPPEILARSSAPTSVHQQQEEEEEEDDYYAPALPPDLLAARSGPSNAAPAASSSKPKPVVGPTFPSSLANRYDRYHEDEESDEDVGPMPLPEGVVLEEKDGVQEFLEKEERRRKQIEEAAKPKALKREEWMLVPPSSSDLLGSIDPTKLTKGRQFARTAAPAREVDNTLWTETPAERQQRLADEVAGKRRRATNADPDADLEAAAEARKKRKRDEEIRQGVDEYTRKKRGGALLEQHASKVAKEKKDDEEPSGIWDHSRDMALGGRLLDDKTRDKFIKEARGLGDRFGTGRSGGFL</sequence>
<dbReference type="PANTHER" id="PTHR46370">
    <property type="entry name" value="GPALPP MOTIFS-CONTAINING PROTEIN 1"/>
    <property type="match status" value="1"/>
</dbReference>